<feature type="compositionally biased region" description="Polar residues" evidence="1">
    <location>
        <begin position="45"/>
        <end position="60"/>
    </location>
</feature>
<gene>
    <name evidence="2" type="ORF">DAPPUDRAFT_330075</name>
</gene>
<dbReference type="HOGENOM" id="CLU_2778417_0_0_1"/>
<evidence type="ECO:0000256" key="1">
    <source>
        <dbReference type="SAM" id="MobiDB-lite"/>
    </source>
</evidence>
<dbReference type="InParanoid" id="E9HIH3"/>
<evidence type="ECO:0000313" key="3">
    <source>
        <dbReference type="Proteomes" id="UP000000305"/>
    </source>
</evidence>
<evidence type="ECO:0000313" key="2">
    <source>
        <dbReference type="EMBL" id="EFX68430.1"/>
    </source>
</evidence>
<organism evidence="2 3">
    <name type="scientific">Daphnia pulex</name>
    <name type="common">Water flea</name>
    <dbReference type="NCBI Taxonomy" id="6669"/>
    <lineage>
        <taxon>Eukaryota</taxon>
        <taxon>Metazoa</taxon>
        <taxon>Ecdysozoa</taxon>
        <taxon>Arthropoda</taxon>
        <taxon>Crustacea</taxon>
        <taxon>Branchiopoda</taxon>
        <taxon>Diplostraca</taxon>
        <taxon>Cladocera</taxon>
        <taxon>Anomopoda</taxon>
        <taxon>Daphniidae</taxon>
        <taxon>Daphnia</taxon>
    </lineage>
</organism>
<feature type="compositionally biased region" description="Basic residues" evidence="1">
    <location>
        <begin position="1"/>
        <end position="10"/>
    </location>
</feature>
<feature type="region of interest" description="Disordered" evidence="1">
    <location>
        <begin position="41"/>
        <end position="69"/>
    </location>
</feature>
<reference evidence="2 3" key="1">
    <citation type="journal article" date="2011" name="Science">
        <title>The ecoresponsive genome of Daphnia pulex.</title>
        <authorList>
            <person name="Colbourne J.K."/>
            <person name="Pfrender M.E."/>
            <person name="Gilbert D."/>
            <person name="Thomas W.K."/>
            <person name="Tucker A."/>
            <person name="Oakley T.H."/>
            <person name="Tokishita S."/>
            <person name="Aerts A."/>
            <person name="Arnold G.J."/>
            <person name="Basu M.K."/>
            <person name="Bauer D.J."/>
            <person name="Caceres C.E."/>
            <person name="Carmel L."/>
            <person name="Casola C."/>
            <person name="Choi J.H."/>
            <person name="Detter J.C."/>
            <person name="Dong Q."/>
            <person name="Dusheyko S."/>
            <person name="Eads B.D."/>
            <person name="Frohlich T."/>
            <person name="Geiler-Samerotte K.A."/>
            <person name="Gerlach D."/>
            <person name="Hatcher P."/>
            <person name="Jogdeo S."/>
            <person name="Krijgsveld J."/>
            <person name="Kriventseva E.V."/>
            <person name="Kultz D."/>
            <person name="Laforsch C."/>
            <person name="Lindquist E."/>
            <person name="Lopez J."/>
            <person name="Manak J.R."/>
            <person name="Muller J."/>
            <person name="Pangilinan J."/>
            <person name="Patwardhan R.P."/>
            <person name="Pitluck S."/>
            <person name="Pritham E.J."/>
            <person name="Rechtsteiner A."/>
            <person name="Rho M."/>
            <person name="Rogozin I.B."/>
            <person name="Sakarya O."/>
            <person name="Salamov A."/>
            <person name="Schaack S."/>
            <person name="Shapiro H."/>
            <person name="Shiga Y."/>
            <person name="Skalitzky C."/>
            <person name="Smith Z."/>
            <person name="Souvorov A."/>
            <person name="Sung W."/>
            <person name="Tang Z."/>
            <person name="Tsuchiya D."/>
            <person name="Tu H."/>
            <person name="Vos H."/>
            <person name="Wang M."/>
            <person name="Wolf Y.I."/>
            <person name="Yamagata H."/>
            <person name="Yamada T."/>
            <person name="Ye Y."/>
            <person name="Shaw J.R."/>
            <person name="Andrews J."/>
            <person name="Crease T.J."/>
            <person name="Tang H."/>
            <person name="Lucas S.M."/>
            <person name="Robertson H.M."/>
            <person name="Bork P."/>
            <person name="Koonin E.V."/>
            <person name="Zdobnov E.M."/>
            <person name="Grigoriev I.V."/>
            <person name="Lynch M."/>
            <person name="Boore J.L."/>
        </authorList>
    </citation>
    <scope>NUCLEOTIDE SEQUENCE [LARGE SCALE GENOMIC DNA]</scope>
</reference>
<accession>E9HIH3</accession>
<dbReference type="Proteomes" id="UP000000305">
    <property type="component" value="Unassembled WGS sequence"/>
</dbReference>
<feature type="region of interest" description="Disordered" evidence="1">
    <location>
        <begin position="1"/>
        <end position="20"/>
    </location>
</feature>
<proteinExistence type="predicted"/>
<name>E9HIH3_DAPPU</name>
<dbReference type="EMBL" id="GL732655">
    <property type="protein sequence ID" value="EFX68430.1"/>
    <property type="molecule type" value="Genomic_DNA"/>
</dbReference>
<sequence>MALRKIHNKNRQADATSTVPKLLQHEEIAETMEITESPITDIRHQPNNFADSSTTYQTTGANANANANE</sequence>
<protein>
    <submittedName>
        <fullName evidence="2">Uncharacterized protein</fullName>
    </submittedName>
</protein>
<keyword evidence="3" id="KW-1185">Reference proteome</keyword>
<dbReference type="KEGG" id="dpx:DAPPUDRAFT_330075"/>
<dbReference type="AlphaFoldDB" id="E9HIH3"/>